<dbReference type="InterPro" id="IPR051532">
    <property type="entry name" value="Ester_Hydrolysis_Enzymes"/>
</dbReference>
<keyword evidence="2" id="KW-1185">Reference proteome</keyword>
<accession>A0ABR9VMM1</accession>
<dbReference type="SUPFAM" id="SSF52266">
    <property type="entry name" value="SGNH hydrolase"/>
    <property type="match status" value="1"/>
</dbReference>
<dbReference type="Pfam" id="PF00657">
    <property type="entry name" value="Lipase_GDSL"/>
    <property type="match status" value="1"/>
</dbReference>
<proteinExistence type="predicted"/>
<dbReference type="Gene3D" id="3.40.50.1110">
    <property type="entry name" value="SGNH hydrolase"/>
    <property type="match status" value="1"/>
</dbReference>
<dbReference type="InterPro" id="IPR036514">
    <property type="entry name" value="SGNH_hydro_sf"/>
</dbReference>
<organism evidence="1 2">
    <name type="scientific">Synechocystis salina LEGE 00031</name>
    <dbReference type="NCBI Taxonomy" id="1828736"/>
    <lineage>
        <taxon>Bacteria</taxon>
        <taxon>Bacillati</taxon>
        <taxon>Cyanobacteriota</taxon>
        <taxon>Cyanophyceae</taxon>
        <taxon>Synechococcales</taxon>
        <taxon>Merismopediaceae</taxon>
        <taxon>Synechocystis</taxon>
    </lineage>
</organism>
<dbReference type="InterPro" id="IPR001087">
    <property type="entry name" value="GDSL"/>
</dbReference>
<name>A0ABR9VMM1_9SYNC</name>
<keyword evidence="1" id="KW-0378">Hydrolase</keyword>
<sequence>MPSKKITKISQNIVLIFASIAFSLVLAEIVLRLTNLGKYSLYDRTLFFTAPSLVQGKDKTVKYEPKTDIRSVAIYGDQVDYDITYGTNNLGFVDNVDYDFNLASTKKIVFIGDSFTAGDGSNYTWVSQLRQLLDRPDINLYNFGVTGTGIKHFQQLLASVKDTVRFNEINIMVIGNDFFRPLWYPVVQGQALWFCSQENAQDCVEKYPPVIYTADKNESQTELINRAKQLYETKNLPEQSKPNFLQQFRLYNLICDLYSLGNNKPSSLNLCPHLRFAQANEYDKNELYKDSLTTLQEIKDSFPDAVIRVVHIPEKGETFNNKYSLEIRDDIKQMGLEYVPLLEICPWNRDMYHKHDAHFNDLGYRNLTNCIWENLF</sequence>
<dbReference type="RefSeq" id="WP_194018675.1">
    <property type="nucleotide sequence ID" value="NZ_JADEVV010000003.1"/>
</dbReference>
<evidence type="ECO:0000313" key="2">
    <source>
        <dbReference type="Proteomes" id="UP000658720"/>
    </source>
</evidence>
<comment type="caution">
    <text evidence="1">The sequence shown here is derived from an EMBL/GenBank/DDBJ whole genome shotgun (WGS) entry which is preliminary data.</text>
</comment>
<evidence type="ECO:0000313" key="1">
    <source>
        <dbReference type="EMBL" id="MBE9252574.1"/>
    </source>
</evidence>
<dbReference type="CDD" id="cd00229">
    <property type="entry name" value="SGNH_hydrolase"/>
    <property type="match status" value="1"/>
</dbReference>
<dbReference type="EMBL" id="JADEVV010000003">
    <property type="protein sequence ID" value="MBE9252574.1"/>
    <property type="molecule type" value="Genomic_DNA"/>
</dbReference>
<dbReference type="PANTHER" id="PTHR30383:SF5">
    <property type="entry name" value="SGNH HYDROLASE-TYPE ESTERASE DOMAIN-CONTAINING PROTEIN"/>
    <property type="match status" value="1"/>
</dbReference>
<dbReference type="GO" id="GO:0016787">
    <property type="term" value="F:hydrolase activity"/>
    <property type="evidence" value="ECO:0007669"/>
    <property type="project" value="UniProtKB-KW"/>
</dbReference>
<reference evidence="1 2" key="1">
    <citation type="submission" date="2020-10" db="EMBL/GenBank/DDBJ databases">
        <authorList>
            <person name="Castelo-Branco R."/>
            <person name="Eusebio N."/>
            <person name="Adriana R."/>
            <person name="Vieira A."/>
            <person name="Brugerolle De Fraissinette N."/>
            <person name="Rezende De Castro R."/>
            <person name="Schneider M.P."/>
            <person name="Vasconcelos V."/>
            <person name="Leao P.N."/>
        </authorList>
    </citation>
    <scope>NUCLEOTIDE SEQUENCE [LARGE SCALE GENOMIC DNA]</scope>
    <source>
        <strain evidence="1 2">LEGE 00031</strain>
    </source>
</reference>
<protein>
    <submittedName>
        <fullName evidence="1">SGNH/GDSL hydrolase family protein</fullName>
    </submittedName>
</protein>
<gene>
    <name evidence="1" type="ORF">IQ217_01645</name>
</gene>
<dbReference type="Proteomes" id="UP000658720">
    <property type="component" value="Unassembled WGS sequence"/>
</dbReference>
<dbReference type="PANTHER" id="PTHR30383">
    <property type="entry name" value="THIOESTERASE 1/PROTEASE 1/LYSOPHOSPHOLIPASE L1"/>
    <property type="match status" value="1"/>
</dbReference>